<reference evidence="3 4" key="1">
    <citation type="journal article" date="2013" name="Chin. Sci. Bull.">
        <title>Genome survey uncovers the secrets of sex and lifestyle in caterpillar fungus.</title>
        <authorList>
            <person name="Hu X."/>
            <person name="Zhang Y."/>
            <person name="Xiao G."/>
            <person name="Zheng P."/>
            <person name="Xia Y."/>
            <person name="Zhang X."/>
            <person name="St Leger R.J."/>
            <person name="Liu X."/>
            <person name="Wang C."/>
        </authorList>
    </citation>
    <scope>NUCLEOTIDE SEQUENCE [LARGE SCALE GENOMIC DNA]</scope>
    <source>
        <strain evidence="4">Co18 / CGMCC 3.14243</strain>
        <tissue evidence="3">Fruit-body</tissue>
    </source>
</reference>
<dbReference type="EMBL" id="KE652194">
    <property type="protein sequence ID" value="EQL03762.1"/>
    <property type="molecule type" value="Genomic_DNA"/>
</dbReference>
<keyword evidence="3" id="KW-0808">Transferase</keyword>
<dbReference type="GO" id="GO:0016740">
    <property type="term" value="F:transferase activity"/>
    <property type="evidence" value="ECO:0007669"/>
    <property type="project" value="UniProtKB-KW"/>
</dbReference>
<dbReference type="Pfam" id="PF06916">
    <property type="entry name" value="FAM210A-B_dom"/>
    <property type="match status" value="1"/>
</dbReference>
<feature type="domain" description="DUF1279" evidence="2">
    <location>
        <begin position="292"/>
        <end position="329"/>
    </location>
</feature>
<proteinExistence type="predicted"/>
<protein>
    <submittedName>
        <fullName evidence="3">Peptide alpha-N-acetyltransferase</fullName>
    </submittedName>
</protein>
<evidence type="ECO:0000313" key="4">
    <source>
        <dbReference type="Proteomes" id="UP000019374"/>
    </source>
</evidence>
<accession>T5APV5</accession>
<evidence type="ECO:0000256" key="1">
    <source>
        <dbReference type="SAM" id="MobiDB-lite"/>
    </source>
</evidence>
<dbReference type="eggNOG" id="KOG4526">
    <property type="taxonomic scope" value="Eukaryota"/>
</dbReference>
<sequence length="348" mass="39091">MTMLASERDERTKTTWGRSCTLLNLLGAIYKSPRDREGGSYGKRLSQLHPPTLGALGTPTKHLGSLAYADLLHSSAQLKRGAIRFCWFFSVLTEFRRHASNSPRAAGSPKGKRFIGKAGLERCLDEVSQLRDEPHDSGREAMEKLTRPPAAPTERFTPWRKAIEHWDLGGNGGEDAATRVQVFTLEEKHKRLRTKCPGEAVAGGAPEEAFQGVRLGRGWRLSWAQRARFSLLFPSCKVEQFIVSNVKAIIPESARQKWHEYWHAVREAEKQQLGKDDISDKVEMAGWGVREAQERNEEEASLATQLALAYAIHKSFIFVRVPLTAAVTPKVVKVLRSWGWNIGKRSPR</sequence>
<dbReference type="GO" id="GO:0005739">
    <property type="term" value="C:mitochondrion"/>
    <property type="evidence" value="ECO:0007669"/>
    <property type="project" value="TreeGrafter"/>
</dbReference>
<dbReference type="PANTHER" id="PTHR21377">
    <property type="entry name" value="PROTEIN FAM210B, MITOCHONDRIAL"/>
    <property type="match status" value="1"/>
</dbReference>
<organism evidence="3 4">
    <name type="scientific">Ophiocordyceps sinensis (strain Co18 / CGMCC 3.14243)</name>
    <name type="common">Yarsagumba caterpillar fungus</name>
    <name type="synonym">Hirsutella sinensis</name>
    <dbReference type="NCBI Taxonomy" id="911162"/>
    <lineage>
        <taxon>Eukaryota</taxon>
        <taxon>Fungi</taxon>
        <taxon>Dikarya</taxon>
        <taxon>Ascomycota</taxon>
        <taxon>Pezizomycotina</taxon>
        <taxon>Sordariomycetes</taxon>
        <taxon>Hypocreomycetidae</taxon>
        <taxon>Hypocreales</taxon>
        <taxon>Ophiocordycipitaceae</taxon>
        <taxon>Ophiocordyceps</taxon>
    </lineage>
</organism>
<gene>
    <name evidence="3" type="ORF">OCS_00531</name>
</gene>
<feature type="region of interest" description="Disordered" evidence="1">
    <location>
        <begin position="129"/>
        <end position="153"/>
    </location>
</feature>
<dbReference type="PANTHER" id="PTHR21377:SF0">
    <property type="entry name" value="PROTEIN FAM210B, MITOCHONDRIAL"/>
    <property type="match status" value="1"/>
</dbReference>
<dbReference type="AlphaFoldDB" id="T5APV5"/>
<evidence type="ECO:0000313" key="3">
    <source>
        <dbReference type="EMBL" id="EQL03762.1"/>
    </source>
</evidence>
<evidence type="ECO:0000259" key="2">
    <source>
        <dbReference type="Pfam" id="PF06916"/>
    </source>
</evidence>
<name>T5APV5_OPHSC</name>
<dbReference type="HOGENOM" id="CLU_797158_0_0_1"/>
<dbReference type="InterPro" id="IPR045866">
    <property type="entry name" value="FAM210A/B-like"/>
</dbReference>
<feature type="compositionally biased region" description="Basic and acidic residues" evidence="1">
    <location>
        <begin position="129"/>
        <end position="146"/>
    </location>
</feature>
<dbReference type="InterPro" id="IPR009688">
    <property type="entry name" value="FAM210A/B-like_dom"/>
</dbReference>
<dbReference type="OrthoDB" id="426386at2759"/>
<dbReference type="Proteomes" id="UP000019374">
    <property type="component" value="Unassembled WGS sequence"/>
</dbReference>